<name>X0UCR0_9ZZZZ</name>
<sequence>ATKQSRHISNYYWIVSPMARNDICKFVKGFVDLWVFNYLIGNLRCLFLISSLAIFRPLAVNLTLLIYNFLAVL</sequence>
<comment type="caution">
    <text evidence="1">The sequence shown here is derived from an EMBL/GenBank/DDBJ whole genome shotgun (WGS) entry which is preliminary data.</text>
</comment>
<accession>X0UCR0</accession>
<feature type="non-terminal residue" evidence="1">
    <location>
        <position position="1"/>
    </location>
</feature>
<dbReference type="AlphaFoldDB" id="X0UCR0"/>
<reference evidence="1" key="1">
    <citation type="journal article" date="2014" name="Front. Microbiol.">
        <title>High frequency of phylogenetically diverse reductive dehalogenase-homologous genes in deep subseafloor sedimentary metagenomes.</title>
        <authorList>
            <person name="Kawai M."/>
            <person name="Futagami T."/>
            <person name="Toyoda A."/>
            <person name="Takaki Y."/>
            <person name="Nishi S."/>
            <person name="Hori S."/>
            <person name="Arai W."/>
            <person name="Tsubouchi T."/>
            <person name="Morono Y."/>
            <person name="Uchiyama I."/>
            <person name="Ito T."/>
            <person name="Fujiyama A."/>
            <person name="Inagaki F."/>
            <person name="Takami H."/>
        </authorList>
    </citation>
    <scope>NUCLEOTIDE SEQUENCE</scope>
    <source>
        <strain evidence="1">Expedition CK06-06</strain>
    </source>
</reference>
<protein>
    <submittedName>
        <fullName evidence="1">Uncharacterized protein</fullName>
    </submittedName>
</protein>
<dbReference type="EMBL" id="BARS01024067">
    <property type="protein sequence ID" value="GAG03559.1"/>
    <property type="molecule type" value="Genomic_DNA"/>
</dbReference>
<gene>
    <name evidence="1" type="ORF">S01H1_38252</name>
</gene>
<proteinExistence type="predicted"/>
<evidence type="ECO:0000313" key="1">
    <source>
        <dbReference type="EMBL" id="GAG03559.1"/>
    </source>
</evidence>
<organism evidence="1">
    <name type="scientific">marine sediment metagenome</name>
    <dbReference type="NCBI Taxonomy" id="412755"/>
    <lineage>
        <taxon>unclassified sequences</taxon>
        <taxon>metagenomes</taxon>
        <taxon>ecological metagenomes</taxon>
    </lineage>
</organism>